<organism evidence="5 6">
    <name type="scientific">Staphylococcus argenteus</name>
    <dbReference type="NCBI Taxonomy" id="985002"/>
    <lineage>
        <taxon>Bacteria</taxon>
        <taxon>Bacillati</taxon>
        <taxon>Bacillota</taxon>
        <taxon>Bacilli</taxon>
        <taxon>Bacillales</taxon>
        <taxon>Staphylococcaceae</taxon>
        <taxon>Staphylococcus</taxon>
    </lineage>
</organism>
<dbReference type="EMBL" id="CVOU01000007">
    <property type="protein sequence ID" value="CRI17904.1"/>
    <property type="molecule type" value="Genomic_DNA"/>
</dbReference>
<evidence type="ECO:0000259" key="4">
    <source>
        <dbReference type="Pfam" id="PF01494"/>
    </source>
</evidence>
<evidence type="ECO:0000256" key="2">
    <source>
        <dbReference type="ARBA" id="ARBA00022630"/>
    </source>
</evidence>
<evidence type="ECO:0000256" key="3">
    <source>
        <dbReference type="ARBA" id="ARBA00022827"/>
    </source>
</evidence>
<dbReference type="InterPro" id="IPR036188">
    <property type="entry name" value="FAD/NAD-bd_sf"/>
</dbReference>
<dbReference type="SUPFAM" id="SSF51905">
    <property type="entry name" value="FAD/NAD(P)-binding domain"/>
    <property type="match status" value="1"/>
</dbReference>
<dbReference type="GO" id="GO:0016709">
    <property type="term" value="F:oxidoreductase activity, acting on paired donors, with incorporation or reduction of molecular oxygen, NAD(P)H as one donor, and incorporation of one atom of oxygen"/>
    <property type="evidence" value="ECO:0007669"/>
    <property type="project" value="UniProtKB-ARBA"/>
</dbReference>
<dbReference type="Pfam" id="PF01494">
    <property type="entry name" value="FAD_binding_3"/>
    <property type="match status" value="1"/>
</dbReference>
<dbReference type="GeneID" id="66840793"/>
<dbReference type="AlphaFoldDB" id="A0A7U7JRH9"/>
<feature type="domain" description="FAD-binding" evidence="4">
    <location>
        <begin position="5"/>
        <end position="340"/>
    </location>
</feature>
<reference evidence="5 6" key="1">
    <citation type="submission" date="2015-04" db="EMBL/GenBank/DDBJ databases">
        <authorList>
            <person name="Cao L."/>
            <person name="Gao C.H."/>
        </authorList>
    </citation>
    <scope>NUCLEOTIDE SEQUENCE [LARGE SCALE GENOMIC DNA]</scope>
    <source>
        <strain evidence="5 6">SH3</strain>
    </source>
</reference>
<keyword evidence="2" id="KW-0285">Flavoprotein</keyword>
<evidence type="ECO:0000313" key="5">
    <source>
        <dbReference type="EMBL" id="CRI17904.1"/>
    </source>
</evidence>
<dbReference type="PANTHER" id="PTHR43004:SF19">
    <property type="entry name" value="BINDING MONOOXYGENASE, PUTATIVE (JCVI)-RELATED"/>
    <property type="match status" value="1"/>
</dbReference>
<name>A0A7U7JRH9_9STAP</name>
<dbReference type="InterPro" id="IPR050641">
    <property type="entry name" value="RIFMO-like"/>
</dbReference>
<dbReference type="Proteomes" id="UP000236509">
    <property type="component" value="Unassembled WGS sequence"/>
</dbReference>
<dbReference type="Gene3D" id="3.50.50.60">
    <property type="entry name" value="FAD/NAD(P)-binding domain"/>
    <property type="match status" value="1"/>
</dbReference>
<dbReference type="KEGG" id="suh:SAMSHR1132_24070"/>
<protein>
    <submittedName>
        <fullName evidence="5">FAD binding protein</fullName>
    </submittedName>
</protein>
<evidence type="ECO:0000256" key="1">
    <source>
        <dbReference type="ARBA" id="ARBA00001974"/>
    </source>
</evidence>
<evidence type="ECO:0000313" key="6">
    <source>
        <dbReference type="Proteomes" id="UP000236509"/>
    </source>
</evidence>
<dbReference type="RefSeq" id="WP_001059091.1">
    <property type="nucleotide sequence ID" value="NC_016941.1"/>
</dbReference>
<comment type="caution">
    <text evidence="5">The sequence shown here is derived from an EMBL/GenBank/DDBJ whole genome shotgun (WGS) entry which is preliminary data.</text>
</comment>
<dbReference type="PANTHER" id="PTHR43004">
    <property type="entry name" value="TRK SYSTEM POTASSIUM UPTAKE PROTEIN"/>
    <property type="match status" value="1"/>
</dbReference>
<keyword evidence="3" id="KW-0274">FAD</keyword>
<dbReference type="GO" id="GO:0071949">
    <property type="term" value="F:FAD binding"/>
    <property type="evidence" value="ECO:0007669"/>
    <property type="project" value="InterPro"/>
</dbReference>
<sequence>MNNGVLIVGAGPSGLAMAISLSNQGVPFKIIDKNEGSGTASRAMAIQSRVLEFYQQFGFVDRIVESGIEAATLKLYKDKKAIAQIPLGKLGKGISPYPYVLTLPQDIHEKILVDELKNLGGHIDWKHELVSFTDEGNAVTAKIQSPDGSVSTQTFSYICGCDGASSVVRKSLDIGFAGGTYRQTFFVADVENGTELKDASMGFHYNYFCMGFPVRFKGQLRLIGLVPDNLKVDGDAPKDFVTLIPHVERILPIKVNKVNWYSSYRAHHRVAERFRVGRIFICGDAGHIHSPAGGQGMNTGISDALNLAWKISAVLKGKASTNLLDTYEPERIEFAKKLVSTTDTAFQIMVNSRMVKNFVIPFLAPKLLRFNTLKKLLFKTISQTNLNYHQSELSTGEYGKIKGGDRLPWIYNENIDNFVPLKSYDWQIHLYGTMTQDVKQLAYETGVPMYNVPWNKSMYAKGIKENSVFLVRPDSYVSVATDAKNLEQIKNMIHKYSIRHLN</sequence>
<comment type="cofactor">
    <cofactor evidence="1">
        <name>FAD</name>
        <dbReference type="ChEBI" id="CHEBI:57692"/>
    </cofactor>
</comment>
<keyword evidence="6" id="KW-1185">Reference proteome</keyword>
<dbReference type="PRINTS" id="PR00420">
    <property type="entry name" value="RNGMNOXGNASE"/>
</dbReference>
<dbReference type="Gene3D" id="3.30.70.2450">
    <property type="match status" value="1"/>
</dbReference>
<dbReference type="InterPro" id="IPR002938">
    <property type="entry name" value="FAD-bd"/>
</dbReference>
<accession>A0A7U7JRH9</accession>
<proteinExistence type="predicted"/>
<gene>
    <name evidence="5" type="ORF">BN1326_150098</name>
</gene>